<dbReference type="EMBL" id="JABCKI010001113">
    <property type="protein sequence ID" value="KAG5649353.1"/>
    <property type="molecule type" value="Genomic_DNA"/>
</dbReference>
<proteinExistence type="predicted"/>
<organism evidence="1 2">
    <name type="scientific">Sphagnurus paluster</name>
    <dbReference type="NCBI Taxonomy" id="117069"/>
    <lineage>
        <taxon>Eukaryota</taxon>
        <taxon>Fungi</taxon>
        <taxon>Dikarya</taxon>
        <taxon>Basidiomycota</taxon>
        <taxon>Agaricomycotina</taxon>
        <taxon>Agaricomycetes</taxon>
        <taxon>Agaricomycetidae</taxon>
        <taxon>Agaricales</taxon>
        <taxon>Tricholomatineae</taxon>
        <taxon>Lyophyllaceae</taxon>
        <taxon>Sphagnurus</taxon>
    </lineage>
</organism>
<evidence type="ECO:0000313" key="1">
    <source>
        <dbReference type="EMBL" id="KAG5649353.1"/>
    </source>
</evidence>
<sequence length="88" mass="9759">MKEFMADLKAMVKTEYGTLFVLSAEAKIKLKNDIKSCGKKLFDLYGGEGETYEEPSDEEEEANISRLPVLPEQCIQFSSSTNNPSSAS</sequence>
<keyword evidence="2" id="KW-1185">Reference proteome</keyword>
<reference evidence="1" key="2">
    <citation type="submission" date="2021-10" db="EMBL/GenBank/DDBJ databases">
        <title>Phylogenomics reveals ancestral predisposition of the termite-cultivated fungus Termitomyces towards a domesticated lifestyle.</title>
        <authorList>
            <person name="Auxier B."/>
            <person name="Grum-Grzhimaylo A."/>
            <person name="Cardenas M.E."/>
            <person name="Lodge J.D."/>
            <person name="Laessoe T."/>
            <person name="Pedersen O."/>
            <person name="Smith M.E."/>
            <person name="Kuyper T.W."/>
            <person name="Franco-Molano E.A."/>
            <person name="Baroni T.J."/>
            <person name="Aanen D.K."/>
        </authorList>
    </citation>
    <scope>NUCLEOTIDE SEQUENCE</scope>
    <source>
        <strain evidence="1">D49</strain>
    </source>
</reference>
<dbReference type="AlphaFoldDB" id="A0A9P7GIX8"/>
<accession>A0A9P7GIX8</accession>
<comment type="caution">
    <text evidence="1">The sequence shown here is derived from an EMBL/GenBank/DDBJ whole genome shotgun (WGS) entry which is preliminary data.</text>
</comment>
<protein>
    <submittedName>
        <fullName evidence="1">Uncharacterized protein</fullName>
    </submittedName>
</protein>
<reference evidence="1" key="1">
    <citation type="submission" date="2021-02" db="EMBL/GenBank/DDBJ databases">
        <authorList>
            <person name="Nieuwenhuis M."/>
            <person name="Van De Peppel L.J.J."/>
        </authorList>
    </citation>
    <scope>NUCLEOTIDE SEQUENCE</scope>
    <source>
        <strain evidence="1">D49</strain>
    </source>
</reference>
<evidence type="ECO:0000313" key="2">
    <source>
        <dbReference type="Proteomes" id="UP000717328"/>
    </source>
</evidence>
<dbReference type="Proteomes" id="UP000717328">
    <property type="component" value="Unassembled WGS sequence"/>
</dbReference>
<gene>
    <name evidence="1" type="ORF">H0H81_004359</name>
</gene>
<name>A0A9P7GIX8_9AGAR</name>